<dbReference type="RefSeq" id="WP_150032726.1">
    <property type="nucleotide sequence ID" value="NZ_VWSH01000002.1"/>
</dbReference>
<dbReference type="Gene3D" id="3.10.180.10">
    <property type="entry name" value="2,3-Dihydroxybiphenyl 1,2-Dioxygenase, domain 1"/>
    <property type="match status" value="1"/>
</dbReference>
<evidence type="ECO:0000313" key="2">
    <source>
        <dbReference type="Proteomes" id="UP000323632"/>
    </source>
</evidence>
<name>A0A5M6CIL8_9BACT</name>
<sequence length="217" mass="25369">MKILEVELLTADLQSIEKFYSNKLQLNTVHKDEQSISYNAGHSRLTFRITETLQPVYHIAFEIPCNKLNEAIEWLSRSIALIPFENHNVIVDFENWNAKSVYFYDDNQNILEFILRFDNDIKSNDAFSTATILNISEVGLVNENVLQFGEALSERYDLPYYEKQPPRENFCALGSSEGLFVISGNERNWFPTDTKAVRYPVYVKFEEHGRLHELNYR</sequence>
<dbReference type="Proteomes" id="UP000323632">
    <property type="component" value="Unassembled WGS sequence"/>
</dbReference>
<organism evidence="1 2">
    <name type="scientific">Taibaiella lutea</name>
    <dbReference type="NCBI Taxonomy" id="2608001"/>
    <lineage>
        <taxon>Bacteria</taxon>
        <taxon>Pseudomonadati</taxon>
        <taxon>Bacteroidota</taxon>
        <taxon>Chitinophagia</taxon>
        <taxon>Chitinophagales</taxon>
        <taxon>Chitinophagaceae</taxon>
        <taxon>Taibaiella</taxon>
    </lineage>
</organism>
<dbReference type="SUPFAM" id="SSF54593">
    <property type="entry name" value="Glyoxalase/Bleomycin resistance protein/Dihydroxybiphenyl dioxygenase"/>
    <property type="match status" value="1"/>
</dbReference>
<dbReference type="EMBL" id="VWSH01000002">
    <property type="protein sequence ID" value="KAA5535048.1"/>
    <property type="molecule type" value="Genomic_DNA"/>
</dbReference>
<dbReference type="AlphaFoldDB" id="A0A5M6CIL8"/>
<dbReference type="InterPro" id="IPR029068">
    <property type="entry name" value="Glyas_Bleomycin-R_OHBP_Dase"/>
</dbReference>
<reference evidence="1 2" key="1">
    <citation type="submission" date="2019-09" db="EMBL/GenBank/DDBJ databases">
        <title>Genome sequence and assembly of Taibaiella sp.</title>
        <authorList>
            <person name="Chhetri G."/>
        </authorList>
    </citation>
    <scope>NUCLEOTIDE SEQUENCE [LARGE SCALE GENOMIC DNA]</scope>
    <source>
        <strain evidence="1 2">KVB11</strain>
    </source>
</reference>
<accession>A0A5M6CIL8</accession>
<proteinExistence type="predicted"/>
<protein>
    <submittedName>
        <fullName evidence="1">Glyoxalase</fullName>
    </submittedName>
</protein>
<evidence type="ECO:0000313" key="1">
    <source>
        <dbReference type="EMBL" id="KAA5535048.1"/>
    </source>
</evidence>
<keyword evidence="2" id="KW-1185">Reference proteome</keyword>
<gene>
    <name evidence="1" type="ORF">F0919_10655</name>
</gene>
<comment type="caution">
    <text evidence="1">The sequence shown here is derived from an EMBL/GenBank/DDBJ whole genome shotgun (WGS) entry which is preliminary data.</text>
</comment>